<reference evidence="1 2" key="1">
    <citation type="submission" date="2016-07" db="EMBL/GenBank/DDBJ databases">
        <title>Pervasive Adenine N6-methylation of Active Genes in Fungi.</title>
        <authorList>
            <consortium name="DOE Joint Genome Institute"/>
            <person name="Mondo S.J."/>
            <person name="Dannebaum R.O."/>
            <person name="Kuo R.C."/>
            <person name="Labutti K."/>
            <person name="Haridas S."/>
            <person name="Kuo A."/>
            <person name="Salamov A."/>
            <person name="Ahrendt S.R."/>
            <person name="Lipzen A."/>
            <person name="Sullivan W."/>
            <person name="Andreopoulos W.B."/>
            <person name="Clum A."/>
            <person name="Lindquist E."/>
            <person name="Daum C."/>
            <person name="Ramamoorthy G.K."/>
            <person name="Gryganskyi A."/>
            <person name="Culley D."/>
            <person name="Magnuson J.K."/>
            <person name="James T.Y."/>
            <person name="O'Malley M.A."/>
            <person name="Stajich J.E."/>
            <person name="Spatafora J.W."/>
            <person name="Visel A."/>
            <person name="Grigoriev I.V."/>
        </authorList>
    </citation>
    <scope>NUCLEOTIDE SEQUENCE [LARGE SCALE GENOMIC DNA]</scope>
    <source>
        <strain evidence="1 2">62-1032</strain>
    </source>
</reference>
<evidence type="ECO:0000313" key="1">
    <source>
        <dbReference type="EMBL" id="ORY65645.1"/>
    </source>
</evidence>
<gene>
    <name evidence="1" type="ORF">BCR35DRAFT_308586</name>
</gene>
<proteinExistence type="predicted"/>
<name>A0A1Y2E450_9BASI</name>
<keyword evidence="2" id="KW-1185">Reference proteome</keyword>
<protein>
    <submittedName>
        <fullName evidence="1">Uncharacterized protein</fullName>
    </submittedName>
</protein>
<dbReference type="AlphaFoldDB" id="A0A1Y2E450"/>
<evidence type="ECO:0000313" key="2">
    <source>
        <dbReference type="Proteomes" id="UP000193467"/>
    </source>
</evidence>
<dbReference type="Proteomes" id="UP000193467">
    <property type="component" value="Unassembled WGS sequence"/>
</dbReference>
<accession>A0A1Y2E450</accession>
<dbReference type="EMBL" id="MCGR01000064">
    <property type="protein sequence ID" value="ORY65645.1"/>
    <property type="molecule type" value="Genomic_DNA"/>
</dbReference>
<sequence length="133" mass="14844">MDMGGGEMADPEPGKPLRALNRDLETYVWKEEQGQLYRVSPGAGPVHGELLVFPPGSYYKVYKDDLEIIPSDAAPRSNDWIRGQSCVAECKGFRIENKRPATIRHHFASCKLRDSLTTDPIGRLCKLQIDAGK</sequence>
<organism evidence="1 2">
    <name type="scientific">Leucosporidium creatinivorum</name>
    <dbReference type="NCBI Taxonomy" id="106004"/>
    <lineage>
        <taxon>Eukaryota</taxon>
        <taxon>Fungi</taxon>
        <taxon>Dikarya</taxon>
        <taxon>Basidiomycota</taxon>
        <taxon>Pucciniomycotina</taxon>
        <taxon>Microbotryomycetes</taxon>
        <taxon>Leucosporidiales</taxon>
        <taxon>Leucosporidium</taxon>
    </lineage>
</organism>
<dbReference type="OrthoDB" id="2536381at2759"/>
<dbReference type="InParanoid" id="A0A1Y2E450"/>
<comment type="caution">
    <text evidence="1">The sequence shown here is derived from an EMBL/GenBank/DDBJ whole genome shotgun (WGS) entry which is preliminary data.</text>
</comment>